<dbReference type="AlphaFoldDB" id="A0AAX4KUM9"/>
<dbReference type="Proteomes" id="UP001358614">
    <property type="component" value="Chromosome 2"/>
</dbReference>
<accession>A0AAX4KUM9</accession>
<dbReference type="KEGG" id="ker:91106583"/>
<evidence type="ECO:0000313" key="1">
    <source>
        <dbReference type="EMBL" id="WWD09654.1"/>
    </source>
</evidence>
<evidence type="ECO:0000313" key="2">
    <source>
        <dbReference type="Proteomes" id="UP001358614"/>
    </source>
</evidence>
<sequence>MSTSQQDDRYWLIQTRDPSGTATRATLDTRDHSIQWANTSHNGIAIGNSALPSEPQYSVRGYDDSYPEPHWQSIQNLDAKQSIILAQYFEGVSKEFSKHRATGENLADTQKELEFSNFGLSMLGLSILSFVGLNWWSLRVDDNHKEGLRNALSECENNLDWVRNNGFTMGEAETDSHGTCPNDGIVIEVSSTAQ</sequence>
<dbReference type="GeneID" id="91106583"/>
<gene>
    <name evidence="1" type="ORF">V865_007782</name>
</gene>
<name>A0AAX4KUM9_9TREE</name>
<keyword evidence="2" id="KW-1185">Reference proteome</keyword>
<proteinExistence type="predicted"/>
<protein>
    <submittedName>
        <fullName evidence="1">Uncharacterized protein</fullName>
    </submittedName>
</protein>
<reference evidence="1 2" key="1">
    <citation type="submission" date="2024-01" db="EMBL/GenBank/DDBJ databases">
        <title>Comparative genomics of Cryptococcus and Kwoniella reveals pathogenesis evolution and contrasting modes of karyotype evolution via chromosome fusion or intercentromeric recombination.</title>
        <authorList>
            <person name="Coelho M.A."/>
            <person name="David-Palma M."/>
            <person name="Shea T."/>
            <person name="Bowers K."/>
            <person name="McGinley-Smith S."/>
            <person name="Mohammad A.W."/>
            <person name="Gnirke A."/>
            <person name="Yurkov A.M."/>
            <person name="Nowrousian M."/>
            <person name="Sun S."/>
            <person name="Cuomo C.A."/>
            <person name="Heitman J."/>
        </authorList>
    </citation>
    <scope>NUCLEOTIDE SEQUENCE [LARGE SCALE GENOMIC DNA]</scope>
    <source>
        <strain evidence="1 2">PYCC6329</strain>
    </source>
</reference>
<organism evidence="1 2">
    <name type="scientific">Kwoniella europaea PYCC6329</name>
    <dbReference type="NCBI Taxonomy" id="1423913"/>
    <lineage>
        <taxon>Eukaryota</taxon>
        <taxon>Fungi</taxon>
        <taxon>Dikarya</taxon>
        <taxon>Basidiomycota</taxon>
        <taxon>Agaricomycotina</taxon>
        <taxon>Tremellomycetes</taxon>
        <taxon>Tremellales</taxon>
        <taxon>Cryptococcaceae</taxon>
        <taxon>Kwoniella</taxon>
    </lineage>
</organism>
<dbReference type="EMBL" id="CP144090">
    <property type="protein sequence ID" value="WWD09654.1"/>
    <property type="molecule type" value="Genomic_DNA"/>
</dbReference>
<dbReference type="RefSeq" id="XP_066087621.1">
    <property type="nucleotide sequence ID" value="XM_066231524.1"/>
</dbReference>